<sequence>MTLPKDLLPGTIILVLCAALFYVTTTFDSDPLGAAQGMPATHMPRLVLGVIAFLTLVMMAQGLRSRRSGEGDTPPWKMWATAAMLALTAVLFPVIGVPLAIFLVCIALPVLWGARDLGHVAAFAVAVPVAIYVVFQILLGLRLPLGPLASLF</sequence>
<dbReference type="EMBL" id="JAPJZH010000005">
    <property type="protein sequence ID" value="MDA4845786.1"/>
    <property type="molecule type" value="Genomic_DNA"/>
</dbReference>
<feature type="domain" description="DUF1468" evidence="2">
    <location>
        <begin position="10"/>
        <end position="144"/>
    </location>
</feature>
<dbReference type="InterPro" id="IPR009936">
    <property type="entry name" value="DUF1468"/>
</dbReference>
<evidence type="ECO:0000313" key="4">
    <source>
        <dbReference type="Proteomes" id="UP001148313"/>
    </source>
</evidence>
<dbReference type="RefSeq" id="WP_271089467.1">
    <property type="nucleotide sequence ID" value="NZ_JAPJZH010000005.1"/>
</dbReference>
<keyword evidence="1" id="KW-1133">Transmembrane helix</keyword>
<gene>
    <name evidence="3" type="ORF">OOZ53_10525</name>
</gene>
<evidence type="ECO:0000313" key="3">
    <source>
        <dbReference type="EMBL" id="MDA4845786.1"/>
    </source>
</evidence>
<keyword evidence="4" id="KW-1185">Reference proteome</keyword>
<feature type="transmembrane region" description="Helical" evidence="1">
    <location>
        <begin position="45"/>
        <end position="63"/>
    </location>
</feature>
<feature type="transmembrane region" description="Helical" evidence="1">
    <location>
        <begin position="84"/>
        <end position="112"/>
    </location>
</feature>
<evidence type="ECO:0000259" key="2">
    <source>
        <dbReference type="Pfam" id="PF07331"/>
    </source>
</evidence>
<evidence type="ECO:0000256" key="1">
    <source>
        <dbReference type="SAM" id="Phobius"/>
    </source>
</evidence>
<accession>A0ABT4VM91</accession>
<feature type="transmembrane region" description="Helical" evidence="1">
    <location>
        <begin position="118"/>
        <end position="141"/>
    </location>
</feature>
<reference evidence="3" key="1">
    <citation type="submission" date="2022-11" db="EMBL/GenBank/DDBJ databases">
        <title>Hoeflea poritis sp. nov., isolated from scleractinian coral Porites lutea.</title>
        <authorList>
            <person name="Zhang G."/>
            <person name="Wei Q."/>
            <person name="Cai L."/>
        </authorList>
    </citation>
    <scope>NUCLEOTIDE SEQUENCE</scope>
    <source>
        <strain evidence="3">E7-10</strain>
    </source>
</reference>
<feature type="transmembrane region" description="Helical" evidence="1">
    <location>
        <begin position="7"/>
        <end position="25"/>
    </location>
</feature>
<dbReference type="Proteomes" id="UP001148313">
    <property type="component" value="Unassembled WGS sequence"/>
</dbReference>
<comment type="caution">
    <text evidence="3">The sequence shown here is derived from an EMBL/GenBank/DDBJ whole genome shotgun (WGS) entry which is preliminary data.</text>
</comment>
<keyword evidence="1" id="KW-0472">Membrane</keyword>
<protein>
    <submittedName>
        <fullName evidence="3">Tripartite tricarboxylate transporter TctB family protein</fullName>
    </submittedName>
</protein>
<dbReference type="Pfam" id="PF07331">
    <property type="entry name" value="TctB"/>
    <property type="match status" value="1"/>
</dbReference>
<proteinExistence type="predicted"/>
<name>A0ABT4VM91_9HYPH</name>
<keyword evidence="1" id="KW-0812">Transmembrane</keyword>
<organism evidence="3 4">
    <name type="scientific">Hoeflea poritis</name>
    <dbReference type="NCBI Taxonomy" id="2993659"/>
    <lineage>
        <taxon>Bacteria</taxon>
        <taxon>Pseudomonadati</taxon>
        <taxon>Pseudomonadota</taxon>
        <taxon>Alphaproteobacteria</taxon>
        <taxon>Hyphomicrobiales</taxon>
        <taxon>Rhizobiaceae</taxon>
        <taxon>Hoeflea</taxon>
    </lineage>
</organism>